<dbReference type="Proteomes" id="UP000554482">
    <property type="component" value="Unassembled WGS sequence"/>
</dbReference>
<sequence>MTAHGILLAFSNNKIGGVNMISILLDHQLGAITSLQYQEKLGGVFIYLHSHLGAFSFAFIHIRGRFHMPSFTLGGVSSFNSINL</sequence>
<protein>
    <submittedName>
        <fullName evidence="1">Uncharacterized protein</fullName>
    </submittedName>
</protein>
<gene>
    <name evidence="1" type="ORF">FRX31_028219</name>
</gene>
<accession>A0A7J6VDA7</accession>
<organism evidence="1 2">
    <name type="scientific">Thalictrum thalictroides</name>
    <name type="common">Rue-anemone</name>
    <name type="synonym">Anemone thalictroides</name>
    <dbReference type="NCBI Taxonomy" id="46969"/>
    <lineage>
        <taxon>Eukaryota</taxon>
        <taxon>Viridiplantae</taxon>
        <taxon>Streptophyta</taxon>
        <taxon>Embryophyta</taxon>
        <taxon>Tracheophyta</taxon>
        <taxon>Spermatophyta</taxon>
        <taxon>Magnoliopsida</taxon>
        <taxon>Ranunculales</taxon>
        <taxon>Ranunculaceae</taxon>
        <taxon>Thalictroideae</taxon>
        <taxon>Thalictrum</taxon>
    </lineage>
</organism>
<proteinExistence type="predicted"/>
<evidence type="ECO:0000313" key="1">
    <source>
        <dbReference type="EMBL" id="KAF5182195.1"/>
    </source>
</evidence>
<reference evidence="1 2" key="1">
    <citation type="submission" date="2020-06" db="EMBL/GenBank/DDBJ databases">
        <title>Transcriptomic and genomic resources for Thalictrum thalictroides and T. hernandezii: Facilitating candidate gene discovery in an emerging model plant lineage.</title>
        <authorList>
            <person name="Arias T."/>
            <person name="Riano-Pachon D.M."/>
            <person name="Di Stilio V.S."/>
        </authorList>
    </citation>
    <scope>NUCLEOTIDE SEQUENCE [LARGE SCALE GENOMIC DNA]</scope>
    <source>
        <strain evidence="2">cv. WT478/WT964</strain>
        <tissue evidence="1">Leaves</tissue>
    </source>
</reference>
<evidence type="ECO:0000313" key="2">
    <source>
        <dbReference type="Proteomes" id="UP000554482"/>
    </source>
</evidence>
<name>A0A7J6VDA7_THATH</name>
<dbReference type="EMBL" id="JABWDY010035113">
    <property type="protein sequence ID" value="KAF5182195.1"/>
    <property type="molecule type" value="Genomic_DNA"/>
</dbReference>
<dbReference type="AlphaFoldDB" id="A0A7J6VDA7"/>
<comment type="caution">
    <text evidence="1">The sequence shown here is derived from an EMBL/GenBank/DDBJ whole genome shotgun (WGS) entry which is preliminary data.</text>
</comment>
<keyword evidence="2" id="KW-1185">Reference proteome</keyword>